<name>A0A2S4HHT5_9GAMM</name>
<accession>A0A2S4HHT5</accession>
<dbReference type="RefSeq" id="WP_103683635.1">
    <property type="nucleotide sequence ID" value="NZ_PQGG01000013.1"/>
</dbReference>
<evidence type="ECO:0000256" key="3">
    <source>
        <dbReference type="ARBA" id="ARBA00022840"/>
    </source>
</evidence>
<dbReference type="EC" id="2.7.1.24" evidence="5 6"/>
<dbReference type="GO" id="GO:0005737">
    <property type="term" value="C:cytoplasm"/>
    <property type="evidence" value="ECO:0007669"/>
    <property type="project" value="UniProtKB-SubCell"/>
</dbReference>
<dbReference type="SUPFAM" id="SSF52540">
    <property type="entry name" value="P-loop containing nucleoside triphosphate hydrolases"/>
    <property type="match status" value="1"/>
</dbReference>
<evidence type="ECO:0000313" key="7">
    <source>
        <dbReference type="EMBL" id="POP53562.1"/>
    </source>
</evidence>
<dbReference type="GO" id="GO:0005524">
    <property type="term" value="F:ATP binding"/>
    <property type="evidence" value="ECO:0007669"/>
    <property type="project" value="UniProtKB-UniRule"/>
</dbReference>
<evidence type="ECO:0000256" key="5">
    <source>
        <dbReference type="HAMAP-Rule" id="MF_00376"/>
    </source>
</evidence>
<comment type="function">
    <text evidence="5">Catalyzes the phosphorylation of the 3'-hydroxyl group of dephosphocoenzyme A to form coenzyme A.</text>
</comment>
<comment type="pathway">
    <text evidence="5">Cofactor biosynthesis; coenzyme A biosynthesis; CoA from (R)-pantothenate: step 5/5.</text>
</comment>
<dbReference type="HAMAP" id="MF_00376">
    <property type="entry name" value="Dephospho_CoA_kinase"/>
    <property type="match status" value="1"/>
</dbReference>
<dbReference type="EMBL" id="PQGG01000013">
    <property type="protein sequence ID" value="POP53562.1"/>
    <property type="molecule type" value="Genomic_DNA"/>
</dbReference>
<dbReference type="PROSITE" id="PS51219">
    <property type="entry name" value="DPCK"/>
    <property type="match status" value="1"/>
</dbReference>
<keyword evidence="2 5" id="KW-0547">Nucleotide-binding</keyword>
<evidence type="ECO:0000256" key="2">
    <source>
        <dbReference type="ARBA" id="ARBA00022741"/>
    </source>
</evidence>
<evidence type="ECO:0000256" key="4">
    <source>
        <dbReference type="ARBA" id="ARBA00022993"/>
    </source>
</evidence>
<dbReference type="AlphaFoldDB" id="A0A2S4HHT5"/>
<dbReference type="GO" id="GO:0015937">
    <property type="term" value="P:coenzyme A biosynthetic process"/>
    <property type="evidence" value="ECO:0007669"/>
    <property type="project" value="UniProtKB-UniRule"/>
</dbReference>
<dbReference type="Proteomes" id="UP000237222">
    <property type="component" value="Unassembled WGS sequence"/>
</dbReference>
<comment type="caution">
    <text evidence="7">The sequence shown here is derived from an EMBL/GenBank/DDBJ whole genome shotgun (WGS) entry which is preliminary data.</text>
</comment>
<evidence type="ECO:0000256" key="1">
    <source>
        <dbReference type="ARBA" id="ARBA00009018"/>
    </source>
</evidence>
<dbReference type="Pfam" id="PF01121">
    <property type="entry name" value="CoaE"/>
    <property type="match status" value="1"/>
</dbReference>
<evidence type="ECO:0000313" key="8">
    <source>
        <dbReference type="Proteomes" id="UP000237222"/>
    </source>
</evidence>
<keyword evidence="4 5" id="KW-0173">Coenzyme A biosynthesis</keyword>
<keyword evidence="5 7" id="KW-0418">Kinase</keyword>
<dbReference type="PANTHER" id="PTHR10695:SF46">
    <property type="entry name" value="BIFUNCTIONAL COENZYME A SYNTHASE-RELATED"/>
    <property type="match status" value="1"/>
</dbReference>
<comment type="similarity">
    <text evidence="1 5">Belongs to the CoaE family.</text>
</comment>
<keyword evidence="5" id="KW-0808">Transferase</keyword>
<dbReference type="Gene3D" id="3.40.50.300">
    <property type="entry name" value="P-loop containing nucleotide triphosphate hydrolases"/>
    <property type="match status" value="1"/>
</dbReference>
<sequence>MSNFIVGLTGGIGSGKTAVSNRFAKLGVGIVDADVIAREVVEPGTDALAKIAAHFGHHVIQSDGQLDRAALRQTIFSDAEAKQWLESLLHPLIANETARQLAAVQSSYAIYVSPLLVEGNQQGFCQRLVVVDVPESVQLERTMKRDSNEQAQVERIIASQASREARLAVASDVIDNNAGFTALDKQVSQLHQQFLDLARNSKAP</sequence>
<keyword evidence="5" id="KW-0963">Cytoplasm</keyword>
<evidence type="ECO:0000256" key="6">
    <source>
        <dbReference type="NCBIfam" id="TIGR00152"/>
    </source>
</evidence>
<dbReference type="GO" id="GO:0004140">
    <property type="term" value="F:dephospho-CoA kinase activity"/>
    <property type="evidence" value="ECO:0007669"/>
    <property type="project" value="UniProtKB-UniRule"/>
</dbReference>
<comment type="catalytic activity">
    <reaction evidence="5">
        <text>3'-dephospho-CoA + ATP = ADP + CoA + H(+)</text>
        <dbReference type="Rhea" id="RHEA:18245"/>
        <dbReference type="ChEBI" id="CHEBI:15378"/>
        <dbReference type="ChEBI" id="CHEBI:30616"/>
        <dbReference type="ChEBI" id="CHEBI:57287"/>
        <dbReference type="ChEBI" id="CHEBI:57328"/>
        <dbReference type="ChEBI" id="CHEBI:456216"/>
        <dbReference type="EC" id="2.7.1.24"/>
    </reaction>
</comment>
<dbReference type="InterPro" id="IPR001977">
    <property type="entry name" value="Depp_CoAkinase"/>
</dbReference>
<protein>
    <recommendedName>
        <fullName evidence="5 6">Dephospho-CoA kinase</fullName>
        <ecNumber evidence="5 6">2.7.1.24</ecNumber>
    </recommendedName>
    <alternativeName>
        <fullName evidence="5">Dephosphocoenzyme A kinase</fullName>
    </alternativeName>
</protein>
<dbReference type="UniPathway" id="UPA00241">
    <property type="reaction ID" value="UER00356"/>
</dbReference>
<proteinExistence type="inferred from homology"/>
<feature type="binding site" evidence="5">
    <location>
        <begin position="13"/>
        <end position="18"/>
    </location>
    <ligand>
        <name>ATP</name>
        <dbReference type="ChEBI" id="CHEBI:30616"/>
    </ligand>
</feature>
<dbReference type="PANTHER" id="PTHR10695">
    <property type="entry name" value="DEPHOSPHO-COA KINASE-RELATED"/>
    <property type="match status" value="1"/>
</dbReference>
<dbReference type="NCBIfam" id="TIGR00152">
    <property type="entry name" value="dephospho-CoA kinase"/>
    <property type="match status" value="1"/>
</dbReference>
<organism evidence="7 8">
    <name type="scientific">Zhongshania marina</name>
    <dbReference type="NCBI Taxonomy" id="2304603"/>
    <lineage>
        <taxon>Bacteria</taxon>
        <taxon>Pseudomonadati</taxon>
        <taxon>Pseudomonadota</taxon>
        <taxon>Gammaproteobacteria</taxon>
        <taxon>Cellvibrionales</taxon>
        <taxon>Spongiibacteraceae</taxon>
        <taxon>Zhongshania</taxon>
    </lineage>
</organism>
<comment type="subcellular location">
    <subcellularLocation>
        <location evidence="5">Cytoplasm</location>
    </subcellularLocation>
</comment>
<dbReference type="InterPro" id="IPR027417">
    <property type="entry name" value="P-loop_NTPase"/>
</dbReference>
<keyword evidence="3 5" id="KW-0067">ATP-binding</keyword>
<gene>
    <name evidence="5" type="primary">coaE</name>
    <name evidence="7" type="ORF">C0068_06290</name>
</gene>
<dbReference type="CDD" id="cd02022">
    <property type="entry name" value="DPCK"/>
    <property type="match status" value="1"/>
</dbReference>
<dbReference type="OrthoDB" id="9812943at2"/>
<reference evidence="7" key="1">
    <citation type="submission" date="2018-01" db="EMBL/GenBank/DDBJ databases">
        <authorList>
            <person name="Yu X.-D."/>
        </authorList>
    </citation>
    <scope>NUCLEOTIDE SEQUENCE</scope>
    <source>
        <strain evidence="7">ZX-21</strain>
    </source>
</reference>